<proteinExistence type="predicted"/>
<gene>
    <name evidence="1" type="ORF">OWV82_008811</name>
</gene>
<keyword evidence="2" id="KW-1185">Reference proteome</keyword>
<dbReference type="EMBL" id="CM051397">
    <property type="protein sequence ID" value="KAJ4721087.1"/>
    <property type="molecule type" value="Genomic_DNA"/>
</dbReference>
<protein>
    <submittedName>
        <fullName evidence="1">Two-component response regulator ARR22-like protein</fullName>
    </submittedName>
</protein>
<dbReference type="Proteomes" id="UP001164539">
    <property type="component" value="Chromosome 4"/>
</dbReference>
<organism evidence="1 2">
    <name type="scientific">Melia azedarach</name>
    <name type="common">Chinaberry tree</name>
    <dbReference type="NCBI Taxonomy" id="155640"/>
    <lineage>
        <taxon>Eukaryota</taxon>
        <taxon>Viridiplantae</taxon>
        <taxon>Streptophyta</taxon>
        <taxon>Embryophyta</taxon>
        <taxon>Tracheophyta</taxon>
        <taxon>Spermatophyta</taxon>
        <taxon>Magnoliopsida</taxon>
        <taxon>eudicotyledons</taxon>
        <taxon>Gunneridae</taxon>
        <taxon>Pentapetalae</taxon>
        <taxon>rosids</taxon>
        <taxon>malvids</taxon>
        <taxon>Sapindales</taxon>
        <taxon>Meliaceae</taxon>
        <taxon>Melia</taxon>
    </lineage>
</organism>
<reference evidence="1 2" key="1">
    <citation type="journal article" date="2023" name="Science">
        <title>Complex scaffold remodeling in plant triterpene biosynthesis.</title>
        <authorList>
            <person name="De La Pena R."/>
            <person name="Hodgson H."/>
            <person name="Liu J.C."/>
            <person name="Stephenson M.J."/>
            <person name="Martin A.C."/>
            <person name="Owen C."/>
            <person name="Harkess A."/>
            <person name="Leebens-Mack J."/>
            <person name="Jimenez L.E."/>
            <person name="Osbourn A."/>
            <person name="Sattely E.S."/>
        </authorList>
    </citation>
    <scope>NUCLEOTIDE SEQUENCE [LARGE SCALE GENOMIC DNA]</scope>
    <source>
        <strain evidence="2">cv. JPN11</strain>
        <tissue evidence="1">Leaf</tissue>
    </source>
</reference>
<accession>A0ACC1YBH9</accession>
<evidence type="ECO:0000313" key="1">
    <source>
        <dbReference type="EMBL" id="KAJ4721087.1"/>
    </source>
</evidence>
<name>A0ACC1YBH9_MELAZ</name>
<evidence type="ECO:0000313" key="2">
    <source>
        <dbReference type="Proteomes" id="UP001164539"/>
    </source>
</evidence>
<comment type="caution">
    <text evidence="1">The sequence shown here is derived from an EMBL/GenBank/DDBJ whole genome shotgun (WGS) entry which is preliminary data.</text>
</comment>
<sequence>MMLEEGASSSNKGKIEEQKPSPKNMLLSALVVDDDPIIRKIHSVILKSLGFKVELAENGKEAVDLFCSGANFHIIFIDMEMPVMNGIEATKELRAMGVESKIVGVTSRNLEAEKEAFMLAGADACYTKPLTFDRIISLMEDLKKN</sequence>